<dbReference type="EC" id="2.7.7.62" evidence="14"/>
<dbReference type="EMBL" id="QVRA01000004">
    <property type="protein sequence ID" value="RJG56192.1"/>
    <property type="molecule type" value="Genomic_DNA"/>
</dbReference>
<dbReference type="InterPro" id="IPR027417">
    <property type="entry name" value="P-loop_NTPase"/>
</dbReference>
<dbReference type="SUPFAM" id="SSF52540">
    <property type="entry name" value="P-loop containing nucleoside triphosphate hydrolases"/>
    <property type="match status" value="1"/>
</dbReference>
<dbReference type="InterPro" id="IPR003203">
    <property type="entry name" value="CobU/CobP"/>
</dbReference>
<dbReference type="GO" id="GO:0008820">
    <property type="term" value="F:cobinamide phosphate guanylyltransferase activity"/>
    <property type="evidence" value="ECO:0007669"/>
    <property type="project" value="UniProtKB-UniRule"/>
</dbReference>
<keyword evidence="10 14" id="KW-0547">Nucleotide-binding</keyword>
<dbReference type="GO" id="GO:0005524">
    <property type="term" value="F:ATP binding"/>
    <property type="evidence" value="ECO:0007669"/>
    <property type="project" value="UniProtKB-UniRule"/>
</dbReference>
<evidence type="ECO:0000256" key="4">
    <source>
        <dbReference type="ARBA" id="ARBA00003889"/>
    </source>
</evidence>
<comment type="function">
    <text evidence="4 14">Catalyzes ATP-dependent phosphorylation of adenosylcobinamide and addition of GMP to adenosylcobinamide phosphate.</text>
</comment>
<keyword evidence="13 14" id="KW-0342">GTP-binding</keyword>
<evidence type="ECO:0000256" key="5">
    <source>
        <dbReference type="ARBA" id="ARBA00004692"/>
    </source>
</evidence>
<organism evidence="17 18">
    <name type="scientific">Sphingobium terrigena</name>
    <dbReference type="NCBI Taxonomy" id="2304063"/>
    <lineage>
        <taxon>Bacteria</taxon>
        <taxon>Pseudomonadati</taxon>
        <taxon>Pseudomonadota</taxon>
        <taxon>Alphaproteobacteria</taxon>
        <taxon>Sphingomonadales</taxon>
        <taxon>Sphingomonadaceae</taxon>
        <taxon>Sphingobium</taxon>
    </lineage>
</organism>
<feature type="binding site" evidence="16">
    <location>
        <begin position="14"/>
        <end position="21"/>
    </location>
    <ligand>
        <name>GTP</name>
        <dbReference type="ChEBI" id="CHEBI:37565"/>
    </ligand>
</feature>
<keyword evidence="8 14" id="KW-0169">Cobalamin biosynthesis</keyword>
<dbReference type="GO" id="GO:0043752">
    <property type="term" value="F:adenosylcobinamide kinase activity"/>
    <property type="evidence" value="ECO:0007669"/>
    <property type="project" value="UniProtKB-EC"/>
</dbReference>
<evidence type="ECO:0000313" key="17">
    <source>
        <dbReference type="EMBL" id="RJG56192.1"/>
    </source>
</evidence>
<dbReference type="CDD" id="cd00544">
    <property type="entry name" value="CobU"/>
    <property type="match status" value="1"/>
</dbReference>
<proteinExistence type="inferred from homology"/>
<keyword evidence="17" id="KW-0548">Nucleotidyltransferase</keyword>
<dbReference type="PANTHER" id="PTHR34848">
    <property type="match status" value="1"/>
</dbReference>
<dbReference type="UniPathway" id="UPA00148">
    <property type="reaction ID" value="UER00236"/>
</dbReference>
<protein>
    <recommendedName>
        <fullName evidence="14">Bifunctional adenosylcobalamin biosynthesis protein</fullName>
        <ecNumber evidence="14">2.7.1.156</ecNumber>
        <ecNumber evidence="14">2.7.7.62</ecNumber>
    </recommendedName>
</protein>
<evidence type="ECO:0000256" key="7">
    <source>
        <dbReference type="ARBA" id="ARBA00007490"/>
    </source>
</evidence>
<keyword evidence="12 14" id="KW-0067">ATP-binding</keyword>
<sequence>MNEKPFDKSLLVLGGARSGKSRFAQAQAESRSGNLVYIATAQALDDEMTQRIARHQDDRGARWRTVDAPLDLAAAIAAESRADRVLLIDCLTLWASNLLFAERDLAPAIETVTNAITLAAGPLIFVSNEVGLGIVPDNAMARRFRDMAGEINQAVAAAVDQAVFIAAGLPLRLK</sequence>
<reference evidence="17 18" key="1">
    <citation type="submission" date="2018-08" db="EMBL/GenBank/DDBJ databases">
        <title>Sphingobium sp. EO9.</title>
        <authorList>
            <person name="Park Y."/>
            <person name="Kim K.H."/>
            <person name="Jeon C.O."/>
        </authorList>
    </citation>
    <scope>NUCLEOTIDE SEQUENCE [LARGE SCALE GENOMIC DNA]</scope>
    <source>
        <strain evidence="17 18">EO9</strain>
    </source>
</reference>
<feature type="binding site" evidence="16">
    <location>
        <begin position="39"/>
        <end position="41"/>
    </location>
    <ligand>
        <name>GTP</name>
        <dbReference type="ChEBI" id="CHEBI:37565"/>
    </ligand>
</feature>
<keyword evidence="18" id="KW-1185">Reference proteome</keyword>
<keyword evidence="9 14" id="KW-0808">Transferase</keyword>
<evidence type="ECO:0000256" key="12">
    <source>
        <dbReference type="ARBA" id="ARBA00022840"/>
    </source>
</evidence>
<dbReference type="NCBIfam" id="NF004469">
    <property type="entry name" value="PRK05800.1"/>
    <property type="match status" value="1"/>
</dbReference>
<dbReference type="PIRSF" id="PIRSF006135">
    <property type="entry name" value="CobU"/>
    <property type="match status" value="1"/>
</dbReference>
<evidence type="ECO:0000256" key="10">
    <source>
        <dbReference type="ARBA" id="ARBA00022741"/>
    </source>
</evidence>
<evidence type="ECO:0000256" key="13">
    <source>
        <dbReference type="ARBA" id="ARBA00023134"/>
    </source>
</evidence>
<dbReference type="GO" id="GO:0005525">
    <property type="term" value="F:GTP binding"/>
    <property type="evidence" value="ECO:0007669"/>
    <property type="project" value="UniProtKB-UniRule"/>
</dbReference>
<dbReference type="Proteomes" id="UP000283469">
    <property type="component" value="Unassembled WGS sequence"/>
</dbReference>
<evidence type="ECO:0000256" key="14">
    <source>
        <dbReference type="PIRNR" id="PIRNR006135"/>
    </source>
</evidence>
<evidence type="ECO:0000256" key="3">
    <source>
        <dbReference type="ARBA" id="ARBA00001522"/>
    </source>
</evidence>
<dbReference type="GO" id="GO:0009236">
    <property type="term" value="P:cobalamin biosynthetic process"/>
    <property type="evidence" value="ECO:0007669"/>
    <property type="project" value="UniProtKB-UniRule"/>
</dbReference>
<evidence type="ECO:0000313" key="18">
    <source>
        <dbReference type="Proteomes" id="UP000283469"/>
    </source>
</evidence>
<feature type="binding site" evidence="16">
    <location>
        <position position="89"/>
    </location>
    <ligand>
        <name>GTP</name>
        <dbReference type="ChEBI" id="CHEBI:37565"/>
    </ligand>
</feature>
<evidence type="ECO:0000256" key="11">
    <source>
        <dbReference type="ARBA" id="ARBA00022777"/>
    </source>
</evidence>
<evidence type="ECO:0000256" key="9">
    <source>
        <dbReference type="ARBA" id="ARBA00022679"/>
    </source>
</evidence>
<name>A0A418YVD4_9SPHN</name>
<dbReference type="AlphaFoldDB" id="A0A418YVD4"/>
<dbReference type="RefSeq" id="WP_119744531.1">
    <property type="nucleotide sequence ID" value="NZ_QVRA01000004.1"/>
</dbReference>
<dbReference type="Pfam" id="PF02283">
    <property type="entry name" value="CobU"/>
    <property type="match status" value="1"/>
</dbReference>
<gene>
    <name evidence="17" type="ORF">D0Z70_05920</name>
</gene>
<dbReference type="PANTHER" id="PTHR34848:SF1">
    <property type="entry name" value="BIFUNCTIONAL ADENOSYLCOBALAMIN BIOSYNTHESIS PROTEIN COBU"/>
    <property type="match status" value="1"/>
</dbReference>
<comment type="catalytic activity">
    <reaction evidence="2 14">
        <text>adenosylcob(III)inamide phosphate + GTP + H(+) = adenosylcob(III)inamide-GDP + diphosphate</text>
        <dbReference type="Rhea" id="RHEA:22712"/>
        <dbReference type="ChEBI" id="CHEBI:15378"/>
        <dbReference type="ChEBI" id="CHEBI:33019"/>
        <dbReference type="ChEBI" id="CHEBI:37565"/>
        <dbReference type="ChEBI" id="CHEBI:58502"/>
        <dbReference type="ChEBI" id="CHEBI:60487"/>
        <dbReference type="EC" id="2.7.7.62"/>
    </reaction>
</comment>
<evidence type="ECO:0000256" key="2">
    <source>
        <dbReference type="ARBA" id="ARBA00000711"/>
    </source>
</evidence>
<comment type="pathway">
    <text evidence="5 14">Cofactor biosynthesis; adenosylcobalamin biosynthesis; adenosylcobalamin from cob(II)yrinate a,c-diamide: step 6/7.</text>
</comment>
<dbReference type="EC" id="2.7.1.156" evidence="14"/>
<comment type="pathway">
    <text evidence="6 14">Cofactor biosynthesis; adenosylcobalamin biosynthesis; adenosylcobalamin from cob(II)yrinate a,c-diamide: step 5/7.</text>
</comment>
<feature type="active site" description="GMP-histidine intermediate" evidence="15">
    <location>
        <position position="55"/>
    </location>
</feature>
<dbReference type="Gene3D" id="3.40.50.300">
    <property type="entry name" value="P-loop containing nucleotide triphosphate hydrolases"/>
    <property type="match status" value="1"/>
</dbReference>
<comment type="similarity">
    <text evidence="7 14">Belongs to the CobU/CobP family.</text>
</comment>
<comment type="catalytic activity">
    <reaction evidence="3">
        <text>adenosylcob(III)inamide + GTP = adenosylcob(III)inamide phosphate + GDP + H(+)</text>
        <dbReference type="Rhea" id="RHEA:15765"/>
        <dbReference type="ChEBI" id="CHEBI:2480"/>
        <dbReference type="ChEBI" id="CHEBI:15378"/>
        <dbReference type="ChEBI" id="CHEBI:37565"/>
        <dbReference type="ChEBI" id="CHEBI:58189"/>
        <dbReference type="ChEBI" id="CHEBI:58502"/>
        <dbReference type="EC" id="2.7.1.156"/>
    </reaction>
</comment>
<comment type="catalytic activity">
    <reaction evidence="1 14">
        <text>adenosylcob(III)inamide + ATP = adenosylcob(III)inamide phosphate + ADP + H(+)</text>
        <dbReference type="Rhea" id="RHEA:15769"/>
        <dbReference type="ChEBI" id="CHEBI:2480"/>
        <dbReference type="ChEBI" id="CHEBI:15378"/>
        <dbReference type="ChEBI" id="CHEBI:30616"/>
        <dbReference type="ChEBI" id="CHEBI:58502"/>
        <dbReference type="ChEBI" id="CHEBI:456216"/>
        <dbReference type="EC" id="2.7.1.156"/>
    </reaction>
</comment>
<accession>A0A418YVD4</accession>
<evidence type="ECO:0000256" key="6">
    <source>
        <dbReference type="ARBA" id="ARBA00005159"/>
    </source>
</evidence>
<evidence type="ECO:0000256" key="8">
    <source>
        <dbReference type="ARBA" id="ARBA00022573"/>
    </source>
</evidence>
<evidence type="ECO:0000256" key="15">
    <source>
        <dbReference type="PIRSR" id="PIRSR006135-1"/>
    </source>
</evidence>
<evidence type="ECO:0000256" key="1">
    <source>
        <dbReference type="ARBA" id="ARBA00000312"/>
    </source>
</evidence>
<keyword evidence="11 14" id="KW-0418">Kinase</keyword>
<dbReference type="OrthoDB" id="9788370at2"/>
<comment type="caution">
    <text evidence="17">The sequence shown here is derived from an EMBL/GenBank/DDBJ whole genome shotgun (WGS) entry which is preliminary data.</text>
</comment>
<evidence type="ECO:0000256" key="16">
    <source>
        <dbReference type="PIRSR" id="PIRSR006135-2"/>
    </source>
</evidence>